<dbReference type="InterPro" id="IPR036388">
    <property type="entry name" value="WH-like_DNA-bd_sf"/>
</dbReference>
<feature type="region of interest" description="Disordered" evidence="4">
    <location>
        <begin position="1"/>
        <end position="20"/>
    </location>
</feature>
<evidence type="ECO:0000313" key="6">
    <source>
        <dbReference type="EMBL" id="KAK0670081.1"/>
    </source>
</evidence>
<dbReference type="InterPro" id="IPR001077">
    <property type="entry name" value="COMT_C"/>
</dbReference>
<evidence type="ECO:0000256" key="1">
    <source>
        <dbReference type="ARBA" id="ARBA00022603"/>
    </source>
</evidence>
<dbReference type="PANTHER" id="PTHR43712">
    <property type="entry name" value="PUTATIVE (AFU_ORTHOLOGUE AFUA_4G14580)-RELATED"/>
    <property type="match status" value="1"/>
</dbReference>
<dbReference type="InterPro" id="IPR016461">
    <property type="entry name" value="COMT-like"/>
</dbReference>
<dbReference type="GO" id="GO:0032259">
    <property type="term" value="P:methylation"/>
    <property type="evidence" value="ECO:0007669"/>
    <property type="project" value="UniProtKB-KW"/>
</dbReference>
<comment type="caution">
    <text evidence="6">The sequence shown here is derived from an EMBL/GenBank/DDBJ whole genome shotgun (WGS) entry which is preliminary data.</text>
</comment>
<feature type="region of interest" description="Disordered" evidence="4">
    <location>
        <begin position="68"/>
        <end position="95"/>
    </location>
</feature>
<dbReference type="GO" id="GO:0008171">
    <property type="term" value="F:O-methyltransferase activity"/>
    <property type="evidence" value="ECO:0007669"/>
    <property type="project" value="InterPro"/>
</dbReference>
<dbReference type="AlphaFoldDB" id="A0AA39ZFJ1"/>
<keyword evidence="2" id="KW-0808">Transferase</keyword>
<evidence type="ECO:0000256" key="4">
    <source>
        <dbReference type="SAM" id="MobiDB-lite"/>
    </source>
</evidence>
<dbReference type="Pfam" id="PF00891">
    <property type="entry name" value="Methyltransf_2"/>
    <property type="match status" value="1"/>
</dbReference>
<dbReference type="InterPro" id="IPR029063">
    <property type="entry name" value="SAM-dependent_MTases_sf"/>
</dbReference>
<sequence>MATTQTETRPASVLSREKVATEKDPVHISLCGVEVRSVSSDKGALRNDSWRGNEGHIAITPLRKDGTTTNIVKSPSTFSRSTNPSNDSSSPRSHSELMNLAQEISAHLTEATSGSEPARLKVATAALQLAAALRPPSDAIMSLFANMSVVSAIRVFHHWGVLDLLPPDPTRGTACHEIARLINAEEGIVSRIAGMLTSSRVLSLTPAGEVCHTATSLLLRSSEPMAAMFDLMYNNVVRVSDILPAYFDRYGKAEPVGPGRVPATVLSGEAEMGYFESVARDEERMSRFTRAMAVASGRVPVLGIYPLENMLLKEDMEGDGGRVTWVDVGGGGGHVLRRFRKDCAALRKGRCVVVDLRGVVDQGRIEAEGDEVMRGVEWLEGDFMREMTVEGARFYYLRHIVRDYSDPVATLVLRNVAQAMNRDSRILVSEQINPDGGGTTGRPMPLYSAFKDYSMLAIGGKERSLAQFERIGKEAGLRVEAVYRDSKGTEHGVIEFVLEG</sequence>
<feature type="compositionally biased region" description="Polar residues" evidence="4">
    <location>
        <begin position="68"/>
        <end position="78"/>
    </location>
</feature>
<evidence type="ECO:0000313" key="7">
    <source>
        <dbReference type="Proteomes" id="UP001174997"/>
    </source>
</evidence>
<dbReference type="SUPFAM" id="SSF46785">
    <property type="entry name" value="Winged helix' DNA-binding domain"/>
    <property type="match status" value="1"/>
</dbReference>
<feature type="domain" description="O-methyltransferase C-terminal" evidence="5">
    <location>
        <begin position="272"/>
        <end position="477"/>
    </location>
</feature>
<dbReference type="EMBL" id="JAULSY010000035">
    <property type="protein sequence ID" value="KAK0670081.1"/>
    <property type="molecule type" value="Genomic_DNA"/>
</dbReference>
<evidence type="ECO:0000256" key="2">
    <source>
        <dbReference type="ARBA" id="ARBA00022679"/>
    </source>
</evidence>
<proteinExistence type="predicted"/>
<dbReference type="SUPFAM" id="SSF53335">
    <property type="entry name" value="S-adenosyl-L-methionine-dependent methyltransferases"/>
    <property type="match status" value="1"/>
</dbReference>
<organism evidence="6 7">
    <name type="scientific">Cercophora samala</name>
    <dbReference type="NCBI Taxonomy" id="330535"/>
    <lineage>
        <taxon>Eukaryota</taxon>
        <taxon>Fungi</taxon>
        <taxon>Dikarya</taxon>
        <taxon>Ascomycota</taxon>
        <taxon>Pezizomycotina</taxon>
        <taxon>Sordariomycetes</taxon>
        <taxon>Sordariomycetidae</taxon>
        <taxon>Sordariales</taxon>
        <taxon>Lasiosphaeriaceae</taxon>
        <taxon>Cercophora</taxon>
    </lineage>
</organism>
<gene>
    <name evidence="6" type="ORF">QBC41DRAFT_301838</name>
</gene>
<accession>A0AA39ZFJ1</accession>
<dbReference type="InterPro" id="IPR036390">
    <property type="entry name" value="WH_DNA-bd_sf"/>
</dbReference>
<dbReference type="Gene3D" id="1.10.10.10">
    <property type="entry name" value="Winged helix-like DNA-binding domain superfamily/Winged helix DNA-binding domain"/>
    <property type="match status" value="1"/>
</dbReference>
<keyword evidence="3" id="KW-0949">S-adenosyl-L-methionine</keyword>
<evidence type="ECO:0000259" key="5">
    <source>
        <dbReference type="Pfam" id="PF00891"/>
    </source>
</evidence>
<evidence type="ECO:0000256" key="3">
    <source>
        <dbReference type="ARBA" id="ARBA00022691"/>
    </source>
</evidence>
<dbReference type="PROSITE" id="PS51683">
    <property type="entry name" value="SAM_OMT_II"/>
    <property type="match status" value="1"/>
</dbReference>
<dbReference type="PANTHER" id="PTHR43712:SF16">
    <property type="entry name" value="O-METHYLTRANSFERASE ELCB"/>
    <property type="match status" value="1"/>
</dbReference>
<reference evidence="6" key="1">
    <citation type="submission" date="2023-06" db="EMBL/GenBank/DDBJ databases">
        <title>Genome-scale phylogeny and comparative genomics of the fungal order Sordariales.</title>
        <authorList>
            <consortium name="Lawrence Berkeley National Laboratory"/>
            <person name="Hensen N."/>
            <person name="Bonometti L."/>
            <person name="Westerberg I."/>
            <person name="Brannstrom I.O."/>
            <person name="Guillou S."/>
            <person name="Cros-Aarteil S."/>
            <person name="Calhoun S."/>
            <person name="Haridas S."/>
            <person name="Kuo A."/>
            <person name="Mondo S."/>
            <person name="Pangilinan J."/>
            <person name="Riley R."/>
            <person name="Labutti K."/>
            <person name="Andreopoulos B."/>
            <person name="Lipzen A."/>
            <person name="Chen C."/>
            <person name="Yanf M."/>
            <person name="Daum C."/>
            <person name="Ng V."/>
            <person name="Clum A."/>
            <person name="Steindorff A."/>
            <person name="Ohm R."/>
            <person name="Martin F."/>
            <person name="Silar P."/>
            <person name="Natvig D."/>
            <person name="Lalanne C."/>
            <person name="Gautier V."/>
            <person name="Ament-Velasquez S.L."/>
            <person name="Kruys A."/>
            <person name="Hutchinson M.I."/>
            <person name="Powell A.J."/>
            <person name="Barry K."/>
            <person name="Miller A.N."/>
            <person name="Grigoriev I.V."/>
            <person name="Debuchy R."/>
            <person name="Gladieux P."/>
            <person name="Thoren M.H."/>
            <person name="Johannesson H."/>
        </authorList>
    </citation>
    <scope>NUCLEOTIDE SEQUENCE</scope>
    <source>
        <strain evidence="6">CBS 307.81</strain>
    </source>
</reference>
<dbReference type="Gene3D" id="3.40.50.150">
    <property type="entry name" value="Vaccinia Virus protein VP39"/>
    <property type="match status" value="1"/>
</dbReference>
<keyword evidence="1 6" id="KW-0489">Methyltransferase</keyword>
<dbReference type="Proteomes" id="UP001174997">
    <property type="component" value="Unassembled WGS sequence"/>
</dbReference>
<protein>
    <submittedName>
        <fullName evidence="6">S-adenosyl-L-methionine-dependent methyltransferase</fullName>
    </submittedName>
</protein>
<keyword evidence="7" id="KW-1185">Reference proteome</keyword>
<feature type="compositionally biased region" description="Low complexity" evidence="4">
    <location>
        <begin position="79"/>
        <end position="92"/>
    </location>
</feature>
<name>A0AA39ZFJ1_9PEZI</name>